<proteinExistence type="predicted"/>
<accession>C0EUA2</accession>
<protein>
    <submittedName>
        <fullName evidence="1">Uncharacterized protein</fullName>
    </submittedName>
</protein>
<comment type="caution">
    <text evidence="1">The sequence shown here is derived from an EMBL/GenBank/DDBJ whole genome shotgun (WGS) entry which is preliminary data.</text>
</comment>
<dbReference type="eggNOG" id="ENOG5033BEV">
    <property type="taxonomic scope" value="Bacteria"/>
</dbReference>
<dbReference type="AlphaFoldDB" id="C0EUA2"/>
<reference evidence="1 2" key="1">
    <citation type="submission" date="2009-01" db="EMBL/GenBank/DDBJ databases">
        <authorList>
            <person name="Fulton L."/>
            <person name="Clifton S."/>
            <person name="Fulton B."/>
            <person name="Xu J."/>
            <person name="Minx P."/>
            <person name="Pepin K.H."/>
            <person name="Johnson M."/>
            <person name="Bhonagiri V."/>
            <person name="Nash W.E."/>
            <person name="Mardis E.R."/>
            <person name="Wilson R.K."/>
        </authorList>
    </citation>
    <scope>NUCLEOTIDE SEQUENCE [LARGE SCALE GENOMIC DNA]</scope>
    <source>
        <strain evidence="1 2">DSM 3353</strain>
    </source>
</reference>
<evidence type="ECO:0000313" key="1">
    <source>
        <dbReference type="EMBL" id="EEG37160.1"/>
    </source>
</evidence>
<dbReference type="Proteomes" id="UP000003174">
    <property type="component" value="Unassembled WGS sequence"/>
</dbReference>
<sequence length="153" mass="16614">MSYIDTIKGGFFMRKKIMVLLICTVSLVSIPFSVIAAEKNVHTNVAVEQIMPRYGNISQISGNIQAVSGKINCSVDVLMKTSISISVKMSLQKKNGSSWNTVKSWNKSYSNTKVVNSKAVYNSTTGATYRMKYTVTAGNDKATGTTPSVVGKK</sequence>
<dbReference type="EMBL" id="ACEP01000051">
    <property type="protein sequence ID" value="EEG37160.1"/>
    <property type="molecule type" value="Genomic_DNA"/>
</dbReference>
<reference evidence="1 2" key="2">
    <citation type="submission" date="2009-02" db="EMBL/GenBank/DDBJ databases">
        <title>Draft genome sequence of Eubacterium hallii (DSM 3353).</title>
        <authorList>
            <person name="Sudarsanam P."/>
            <person name="Ley R."/>
            <person name="Guruge J."/>
            <person name="Turnbaugh P.J."/>
            <person name="Mahowald M."/>
            <person name="Liep D."/>
            <person name="Gordon J."/>
        </authorList>
    </citation>
    <scope>NUCLEOTIDE SEQUENCE [LARGE SCALE GENOMIC DNA]</scope>
    <source>
        <strain evidence="1 2">DSM 3353</strain>
    </source>
</reference>
<evidence type="ECO:0000313" key="2">
    <source>
        <dbReference type="Proteomes" id="UP000003174"/>
    </source>
</evidence>
<name>C0EUA2_9FIRM</name>
<organism evidence="1 2">
    <name type="scientific">Anaerobutyricum hallii DSM 3353</name>
    <dbReference type="NCBI Taxonomy" id="411469"/>
    <lineage>
        <taxon>Bacteria</taxon>
        <taxon>Bacillati</taxon>
        <taxon>Bacillota</taxon>
        <taxon>Clostridia</taxon>
        <taxon>Lachnospirales</taxon>
        <taxon>Lachnospiraceae</taxon>
        <taxon>Anaerobutyricum</taxon>
    </lineage>
</organism>
<gene>
    <name evidence="1" type="ORF">EUBHAL_00986</name>
</gene>